<evidence type="ECO:0000256" key="8">
    <source>
        <dbReference type="ARBA" id="ARBA00023180"/>
    </source>
</evidence>
<dbReference type="Pfam" id="PF00664">
    <property type="entry name" value="ABC_membrane"/>
    <property type="match status" value="2"/>
</dbReference>
<keyword evidence="4" id="KW-0547">Nucleotide-binding</keyword>
<organism evidence="14 15">
    <name type="scientific">Diplogelasinospora grovesii</name>
    <dbReference type="NCBI Taxonomy" id="303347"/>
    <lineage>
        <taxon>Eukaryota</taxon>
        <taxon>Fungi</taxon>
        <taxon>Dikarya</taxon>
        <taxon>Ascomycota</taxon>
        <taxon>Pezizomycotina</taxon>
        <taxon>Sordariomycetes</taxon>
        <taxon>Sordariomycetidae</taxon>
        <taxon>Sordariales</taxon>
        <taxon>Diplogelasinosporaceae</taxon>
        <taxon>Diplogelasinospora</taxon>
    </lineage>
</organism>
<dbReference type="GO" id="GO:0016887">
    <property type="term" value="F:ATP hydrolysis activity"/>
    <property type="evidence" value="ECO:0007669"/>
    <property type="project" value="InterPro"/>
</dbReference>
<keyword evidence="5" id="KW-0067">ATP-binding</keyword>
<dbReference type="InterPro" id="IPR003593">
    <property type="entry name" value="AAA+_ATPase"/>
</dbReference>
<dbReference type="InterPro" id="IPR003439">
    <property type="entry name" value="ABC_transporter-like_ATP-bd"/>
</dbReference>
<feature type="transmembrane region" description="Helical" evidence="11">
    <location>
        <begin position="38"/>
        <end position="58"/>
    </location>
</feature>
<dbReference type="PROSITE" id="PS00211">
    <property type="entry name" value="ABC_TRANSPORTER_1"/>
    <property type="match status" value="1"/>
</dbReference>
<dbReference type="InterPro" id="IPR056227">
    <property type="entry name" value="TMD0_ABC"/>
</dbReference>
<dbReference type="Gene3D" id="1.20.1560.10">
    <property type="entry name" value="ABC transporter type 1, transmembrane domain"/>
    <property type="match status" value="2"/>
</dbReference>
<dbReference type="CDD" id="cd03244">
    <property type="entry name" value="ABCC_MRP_domain2"/>
    <property type="match status" value="1"/>
</dbReference>
<dbReference type="Gene3D" id="3.40.50.300">
    <property type="entry name" value="P-loop containing nucleotide triphosphate hydrolases"/>
    <property type="match status" value="2"/>
</dbReference>
<keyword evidence="7 11" id="KW-0472">Membrane</keyword>
<feature type="transmembrane region" description="Helical" evidence="11">
    <location>
        <begin position="979"/>
        <end position="1000"/>
    </location>
</feature>
<dbReference type="InterPro" id="IPR044726">
    <property type="entry name" value="ABCC_6TM_D2"/>
</dbReference>
<dbReference type="SUPFAM" id="SSF90123">
    <property type="entry name" value="ABC transporter transmembrane region"/>
    <property type="match status" value="2"/>
</dbReference>
<evidence type="ECO:0000256" key="3">
    <source>
        <dbReference type="ARBA" id="ARBA00022692"/>
    </source>
</evidence>
<dbReference type="Pfam" id="PF24357">
    <property type="entry name" value="TMD0_ABC"/>
    <property type="match status" value="1"/>
</dbReference>
<feature type="transmembrane region" description="Helical" evidence="11">
    <location>
        <begin position="99"/>
        <end position="118"/>
    </location>
</feature>
<dbReference type="InterPro" id="IPR017871">
    <property type="entry name" value="ABC_transporter-like_CS"/>
</dbReference>
<protein>
    <submittedName>
        <fullName evidence="14">ABC multidrug transporter</fullName>
    </submittedName>
</protein>
<feature type="transmembrane region" description="Helical" evidence="11">
    <location>
        <begin position="526"/>
        <end position="547"/>
    </location>
</feature>
<evidence type="ECO:0000259" key="12">
    <source>
        <dbReference type="PROSITE" id="PS50893"/>
    </source>
</evidence>
<feature type="domain" description="ABC transmembrane type-1" evidence="13">
    <location>
        <begin position="287"/>
        <end position="554"/>
    </location>
</feature>
<feature type="transmembrane region" description="Helical" evidence="11">
    <location>
        <begin position="494"/>
        <end position="514"/>
    </location>
</feature>
<name>A0AAN6N048_9PEZI</name>
<proteinExistence type="predicted"/>
<dbReference type="EMBL" id="MU853909">
    <property type="protein sequence ID" value="KAK3935758.1"/>
    <property type="molecule type" value="Genomic_DNA"/>
</dbReference>
<dbReference type="GO" id="GO:0005524">
    <property type="term" value="F:ATP binding"/>
    <property type="evidence" value="ECO:0007669"/>
    <property type="project" value="UniProtKB-KW"/>
</dbReference>
<dbReference type="PANTHER" id="PTHR24223">
    <property type="entry name" value="ATP-BINDING CASSETTE SUB-FAMILY C"/>
    <property type="match status" value="1"/>
</dbReference>
<dbReference type="PANTHER" id="PTHR24223:SF399">
    <property type="entry name" value="ABC TRANSPORTER ATNG"/>
    <property type="match status" value="1"/>
</dbReference>
<dbReference type="InterPro" id="IPR036640">
    <property type="entry name" value="ABC1_TM_sf"/>
</dbReference>
<keyword evidence="15" id="KW-1185">Reference proteome</keyword>
<sequence>MRSIPYACPPGGDNTFGPWVAPSCRDGREDFTLFFEDVTFAILPSAIFISAALVRSFVLVKQSKKTTRRASVTVLRFTKILFWTLQWTSPANKPGNLSLFASVLALASSAIFAVLSFLEHDRSISPSSTIIVFLLISTLCDIPILRTLWLRQDDQSLPLARATALPLKMVILVIESKSKRNYLQAPYRDSSPEVLEGIVSRALFWWLTPILRRGYYTTLELAHLPPLDPKLGVARLQTRFGQAWKQHSNGNKHALMYAAFSCYRRQFLSVIPLRLFSITCKFCQPLLIDAAVTSMSKSGADGSDTRTTGVLLTGAAAITYVGIALATAAYKHQIYRTMIAFRSGLIAVIHDASLALNASDAKDAAAVTLMSTDVDRIIAGIEMLDVVWATPIEVTVAILMLGRQLGWAAVSPLIIAMSCALGSVYIGKLATKYQKTWIDSIQERVAATAQILNNIKSVKMMGMTPVLAEGLQKQRLAEIRKSRSYRKVDTAQQALGNTTLVVTPVVTFLLYYYLSHRRGGENLDPARAFTSLSLITLLSYPIVYFVFAVPRFTGSIGCYTRIQDYLLSPGAETQKLMSRDNEDGEFESAQKISDGDDSEEVEMESLLPKVIPMKRAAASDWVEIPITKLSSTGEDSVFVEDGTLITIEDADFSFPNSTDTALRHISLTVRRGQQLLVTGPVGSGKSTLLLAILGELNVMHGRAFCKSALGIAFCAQEPWLPNVSIQDAIVAASDSSLDQTWFKQVVAACDLVKDISRLLDKEHTMVGSNGASLSGGQKQRLSLARALYARKELLLLDDVLSGLDASTSRVVVQNVLGPNGLCRKHGVSVIMTASTVRFAELFDATFVLGNITQTHPMSQVQRRAYQRKSCRRLETASTAGGLDAGLSLYKYYFATMGWGSTGLVLVSSATFVFCFKFPDVWLKWWTEYETRDPTGSQTKMYIAVYLALAVVAFVALVSFSWSLKIIAVPRAAANLHQTLLSTVVSAPYCFLLAAGSGSIVNRFSEDLSIIDLQLTLALAKSIDGFFTVVAEAALVASASPLTVLSFPPLIAVIYLLQKVYLRSSRRIRVLEIEARAPLYTHFLETLAGLTTIRAFAWQRHWEDRQRDALDRSQRALYMTYCTQRWLNLVLDLVVAGVGTTVMALGTQIPSDSNGGVLGVSLANIVTFSATLTYVIQGWAQLETSMGAVQRVRDFTEHTPSENKTNEDRDPPAGWTSRAASVKFDDVTAAYSQSSSPVLKGVTFKILPGHKVGICGRTGSGKSTLLLTLLRLTEVLGGHMEIGGLDILPFHRDGVRKSMTVIPQDPLIFPGTVRHNLDPNGRHSDAKIRKALKRVGLDGIVGINIDMQSNASLSRGELQLFCLARALLQQSALVVMDEATSSVDAETEETIMQIVTEDFAKSTVIAVAHRLKTIRKFDLVLVVDQGRLVEAGRPEELLKKHDSMFAGLYRQSG</sequence>
<keyword evidence="2" id="KW-0813">Transport</keyword>
<evidence type="ECO:0000256" key="5">
    <source>
        <dbReference type="ARBA" id="ARBA00022840"/>
    </source>
</evidence>
<dbReference type="GO" id="GO:0140359">
    <property type="term" value="F:ABC-type transporter activity"/>
    <property type="evidence" value="ECO:0007669"/>
    <property type="project" value="InterPro"/>
</dbReference>
<keyword evidence="3 11" id="KW-0812">Transmembrane</keyword>
<feature type="transmembrane region" description="Helical" evidence="11">
    <location>
        <begin position="1032"/>
        <end position="1056"/>
    </location>
</feature>
<feature type="transmembrane region" description="Helical" evidence="11">
    <location>
        <begin position="308"/>
        <end position="330"/>
    </location>
</feature>
<feature type="region of interest" description="Disordered" evidence="10">
    <location>
        <begin position="1194"/>
        <end position="1214"/>
    </location>
</feature>
<feature type="transmembrane region" description="Helical" evidence="11">
    <location>
        <begin position="1125"/>
        <end position="1144"/>
    </location>
</feature>
<dbReference type="GO" id="GO:0016020">
    <property type="term" value="C:membrane"/>
    <property type="evidence" value="ECO:0007669"/>
    <property type="project" value="UniProtKB-SubCell"/>
</dbReference>
<feature type="transmembrane region" description="Helical" evidence="11">
    <location>
        <begin position="1156"/>
        <end position="1175"/>
    </location>
</feature>
<feature type="transmembrane region" description="Helical" evidence="11">
    <location>
        <begin position="130"/>
        <end position="149"/>
    </location>
</feature>
<evidence type="ECO:0000313" key="15">
    <source>
        <dbReference type="Proteomes" id="UP001303473"/>
    </source>
</evidence>
<dbReference type="Proteomes" id="UP001303473">
    <property type="component" value="Unassembled WGS sequence"/>
</dbReference>
<feature type="transmembrane region" description="Helical" evidence="11">
    <location>
        <begin position="407"/>
        <end position="426"/>
    </location>
</feature>
<feature type="domain" description="ABC transporter" evidence="12">
    <location>
        <begin position="1221"/>
        <end position="1449"/>
    </location>
</feature>
<keyword evidence="8" id="KW-0325">Glycoprotein</keyword>
<dbReference type="SMART" id="SM00382">
    <property type="entry name" value="AAA"/>
    <property type="match status" value="2"/>
</dbReference>
<evidence type="ECO:0000256" key="9">
    <source>
        <dbReference type="ARBA" id="ARBA00059074"/>
    </source>
</evidence>
<reference evidence="15" key="1">
    <citation type="journal article" date="2023" name="Mol. Phylogenet. Evol.">
        <title>Genome-scale phylogeny and comparative genomics of the fungal order Sordariales.</title>
        <authorList>
            <person name="Hensen N."/>
            <person name="Bonometti L."/>
            <person name="Westerberg I."/>
            <person name="Brannstrom I.O."/>
            <person name="Guillou S."/>
            <person name="Cros-Aarteil S."/>
            <person name="Calhoun S."/>
            <person name="Haridas S."/>
            <person name="Kuo A."/>
            <person name="Mondo S."/>
            <person name="Pangilinan J."/>
            <person name="Riley R."/>
            <person name="LaButti K."/>
            <person name="Andreopoulos B."/>
            <person name="Lipzen A."/>
            <person name="Chen C."/>
            <person name="Yan M."/>
            <person name="Daum C."/>
            <person name="Ng V."/>
            <person name="Clum A."/>
            <person name="Steindorff A."/>
            <person name="Ohm R.A."/>
            <person name="Martin F."/>
            <person name="Silar P."/>
            <person name="Natvig D.O."/>
            <person name="Lalanne C."/>
            <person name="Gautier V."/>
            <person name="Ament-Velasquez S.L."/>
            <person name="Kruys A."/>
            <person name="Hutchinson M.I."/>
            <person name="Powell A.J."/>
            <person name="Barry K."/>
            <person name="Miller A.N."/>
            <person name="Grigoriev I.V."/>
            <person name="Debuchy R."/>
            <person name="Gladieux P."/>
            <person name="Hiltunen Thoren M."/>
            <person name="Johannesson H."/>
        </authorList>
    </citation>
    <scope>NUCLEOTIDE SEQUENCE [LARGE SCALE GENOMIC DNA]</scope>
    <source>
        <strain evidence="15">CBS 340.73</strain>
    </source>
</reference>
<evidence type="ECO:0000256" key="1">
    <source>
        <dbReference type="ARBA" id="ARBA00004141"/>
    </source>
</evidence>
<evidence type="ECO:0000256" key="6">
    <source>
        <dbReference type="ARBA" id="ARBA00022989"/>
    </source>
</evidence>
<evidence type="ECO:0000259" key="13">
    <source>
        <dbReference type="PROSITE" id="PS50929"/>
    </source>
</evidence>
<accession>A0AAN6N048</accession>
<feature type="transmembrane region" description="Helical" evidence="11">
    <location>
        <begin position="891"/>
        <end position="913"/>
    </location>
</feature>
<dbReference type="FunFam" id="1.20.1560.10:FF:000055">
    <property type="entry name" value="ABC multidrug transporter (Eurofung)"/>
    <property type="match status" value="1"/>
</dbReference>
<feature type="region of interest" description="Disordered" evidence="10">
    <location>
        <begin position="579"/>
        <end position="598"/>
    </location>
</feature>
<dbReference type="InterPro" id="IPR027417">
    <property type="entry name" value="P-loop_NTPase"/>
</dbReference>
<evidence type="ECO:0000256" key="2">
    <source>
        <dbReference type="ARBA" id="ARBA00022448"/>
    </source>
</evidence>
<dbReference type="FunFam" id="3.40.50.300:FF:000630">
    <property type="entry name" value="ATP-binding cassette (ABC) transporter, putative"/>
    <property type="match status" value="1"/>
</dbReference>
<dbReference type="FunFam" id="1.20.1560.10:FF:000066">
    <property type="entry name" value="ABC multidrug transporter (Eurofung)"/>
    <property type="match status" value="1"/>
</dbReference>
<keyword evidence="6 11" id="KW-1133">Transmembrane helix</keyword>
<evidence type="ECO:0000256" key="11">
    <source>
        <dbReference type="SAM" id="Phobius"/>
    </source>
</evidence>
<dbReference type="PROSITE" id="PS50893">
    <property type="entry name" value="ABC_TRANSPORTER_2"/>
    <property type="match status" value="2"/>
</dbReference>
<dbReference type="CDD" id="cd18579">
    <property type="entry name" value="ABC_6TM_ABCC_D1"/>
    <property type="match status" value="1"/>
</dbReference>
<feature type="transmembrane region" description="Helical" evidence="11">
    <location>
        <begin position="942"/>
        <end position="967"/>
    </location>
</feature>
<evidence type="ECO:0000256" key="10">
    <source>
        <dbReference type="SAM" id="MobiDB-lite"/>
    </source>
</evidence>
<dbReference type="Pfam" id="PF00005">
    <property type="entry name" value="ABC_tran"/>
    <property type="match status" value="2"/>
</dbReference>
<comment type="caution">
    <text evidence="14">The sequence shown here is derived from an EMBL/GenBank/DDBJ whole genome shotgun (WGS) entry which is preliminary data.</text>
</comment>
<feature type="domain" description="ABC transporter" evidence="12">
    <location>
        <begin position="645"/>
        <end position="873"/>
    </location>
</feature>
<evidence type="ECO:0000256" key="4">
    <source>
        <dbReference type="ARBA" id="ARBA00022741"/>
    </source>
</evidence>
<evidence type="ECO:0000256" key="7">
    <source>
        <dbReference type="ARBA" id="ARBA00023136"/>
    </source>
</evidence>
<dbReference type="InterPro" id="IPR050173">
    <property type="entry name" value="ABC_transporter_C-like"/>
</dbReference>
<comment type="function">
    <text evidence="9">ABC-type transporter; part of the gene cluster that mediates the biosynthesis of the phomopsins, a group of hexapeptide mycotoxins which infects lupins and causes lupinosis disease in livestock.</text>
</comment>
<dbReference type="InterPro" id="IPR044746">
    <property type="entry name" value="ABCC_6TM_D1"/>
</dbReference>
<dbReference type="InterPro" id="IPR011527">
    <property type="entry name" value="ABC1_TM_dom"/>
</dbReference>
<feature type="transmembrane region" description="Helical" evidence="11">
    <location>
        <begin position="267"/>
        <end position="288"/>
    </location>
</feature>
<gene>
    <name evidence="14" type="ORF">QBC46DRAFT_367369</name>
</gene>
<dbReference type="CDD" id="cd18580">
    <property type="entry name" value="ABC_6TM_ABCC_D2"/>
    <property type="match status" value="1"/>
</dbReference>
<dbReference type="PROSITE" id="PS50929">
    <property type="entry name" value="ABC_TM1F"/>
    <property type="match status" value="2"/>
</dbReference>
<feature type="compositionally biased region" description="Basic and acidic residues" evidence="10">
    <location>
        <begin position="1194"/>
        <end position="1210"/>
    </location>
</feature>
<dbReference type="SUPFAM" id="SSF52540">
    <property type="entry name" value="P-loop containing nucleoside triphosphate hydrolases"/>
    <property type="match status" value="2"/>
</dbReference>
<feature type="domain" description="ABC transmembrane type-1" evidence="13">
    <location>
        <begin position="903"/>
        <end position="1190"/>
    </location>
</feature>
<evidence type="ECO:0000313" key="14">
    <source>
        <dbReference type="EMBL" id="KAK3935758.1"/>
    </source>
</evidence>
<comment type="subcellular location">
    <subcellularLocation>
        <location evidence="1">Membrane</location>
        <topology evidence="1">Multi-pass membrane protein</topology>
    </subcellularLocation>
</comment>